<feature type="signal peptide" evidence="1">
    <location>
        <begin position="1"/>
        <end position="36"/>
    </location>
</feature>
<keyword evidence="1" id="KW-0732">Signal</keyword>
<protein>
    <submittedName>
        <fullName evidence="2">Uncharacterized protein</fullName>
    </submittedName>
</protein>
<dbReference type="EMBL" id="SOFG01000011">
    <property type="protein sequence ID" value="TFB87405.1"/>
    <property type="molecule type" value="Genomic_DNA"/>
</dbReference>
<sequence length="253" mass="25615">MTEPGVLPMNRTIRPTILGAAALTALAVLGAAPAFAASTSTPAPPSTAVHSKTPPTLTNVQASAATATGKRITSLNAAIAKVTANTSLVSSDKSALLGTLTGDLDGMNTLATKIAADTDFAQAKIDYAAIFNTYRVSSVSLPQAAYTTFADTVVSKSAVKLTAEQTRLSGLLSGKDASKSTAALQEDLTDMAAQISKATSAATGLATGSLAVTPEQYAANHDIMKAFKASATTARAALKQAQTDAKTIRAALK</sequence>
<evidence type="ECO:0000256" key="1">
    <source>
        <dbReference type="SAM" id="SignalP"/>
    </source>
</evidence>
<reference evidence="2 3" key="1">
    <citation type="submission" date="2019-03" db="EMBL/GenBank/DDBJ databases">
        <title>Genomics of glacier-inhabiting Cryobacterium strains.</title>
        <authorList>
            <person name="Liu Q."/>
            <person name="Xin Y.-H."/>
        </authorList>
    </citation>
    <scope>NUCLEOTIDE SEQUENCE [LARGE SCALE GENOMIC DNA]</scope>
    <source>
        <strain evidence="2 3">MDB2-B</strain>
    </source>
</reference>
<accession>A0ABY2IGD7</accession>
<evidence type="ECO:0000313" key="2">
    <source>
        <dbReference type="EMBL" id="TFB87405.1"/>
    </source>
</evidence>
<gene>
    <name evidence="2" type="ORF">E3O44_09870</name>
</gene>
<keyword evidence="3" id="KW-1185">Reference proteome</keyword>
<evidence type="ECO:0000313" key="3">
    <source>
        <dbReference type="Proteomes" id="UP000297608"/>
    </source>
</evidence>
<dbReference type="RefSeq" id="WP_134534560.1">
    <property type="nucleotide sequence ID" value="NZ_SOFG01000011.1"/>
</dbReference>
<organism evidence="2 3">
    <name type="scientific">Cryobacterium algoricola</name>
    <dbReference type="NCBI Taxonomy" id="1259183"/>
    <lineage>
        <taxon>Bacteria</taxon>
        <taxon>Bacillati</taxon>
        <taxon>Actinomycetota</taxon>
        <taxon>Actinomycetes</taxon>
        <taxon>Micrococcales</taxon>
        <taxon>Microbacteriaceae</taxon>
        <taxon>Cryobacterium</taxon>
    </lineage>
</organism>
<comment type="caution">
    <text evidence="2">The sequence shown here is derived from an EMBL/GenBank/DDBJ whole genome shotgun (WGS) entry which is preliminary data.</text>
</comment>
<feature type="chain" id="PRO_5045306002" evidence="1">
    <location>
        <begin position="37"/>
        <end position="253"/>
    </location>
</feature>
<proteinExistence type="predicted"/>
<dbReference type="Proteomes" id="UP000297608">
    <property type="component" value="Unassembled WGS sequence"/>
</dbReference>
<name>A0ABY2IGD7_9MICO</name>